<feature type="domain" description="Lipoyl-binding" evidence="11">
    <location>
        <begin position="2"/>
        <end position="77"/>
    </location>
</feature>
<evidence type="ECO:0000256" key="10">
    <source>
        <dbReference type="NCBIfam" id="TIGR01347"/>
    </source>
</evidence>
<comment type="similarity">
    <text evidence="4">Belongs to the 2-oxoacid dehydrogenase family.</text>
</comment>
<dbReference type="PROSITE" id="PS50968">
    <property type="entry name" value="BIOTINYL_LIPOYL"/>
    <property type="match status" value="1"/>
</dbReference>
<keyword evidence="6 12" id="KW-0808">Transferase</keyword>
<dbReference type="RefSeq" id="WP_338521311.1">
    <property type="nucleotide sequence ID" value="NZ_CP135136.1"/>
</dbReference>
<dbReference type="NCBIfam" id="TIGR01347">
    <property type="entry name" value="sucB"/>
    <property type="match status" value="1"/>
</dbReference>
<dbReference type="EMBL" id="CP135136">
    <property type="protein sequence ID" value="WWR11865.1"/>
    <property type="molecule type" value="Genomic_DNA"/>
</dbReference>
<dbReference type="InterPro" id="IPR003016">
    <property type="entry name" value="2-oxoA_DH_lipoyl-BS"/>
</dbReference>
<evidence type="ECO:0000256" key="8">
    <source>
        <dbReference type="ARBA" id="ARBA00023315"/>
    </source>
</evidence>
<dbReference type="PANTHER" id="PTHR43416">
    <property type="entry name" value="DIHYDROLIPOYLLYSINE-RESIDUE SUCCINYLTRANSFERASE COMPONENT OF 2-OXOGLUTARATE DEHYDROGENASE COMPLEX, MITOCHONDRIAL-RELATED"/>
    <property type="match status" value="1"/>
</dbReference>
<keyword evidence="7" id="KW-0450">Lipoyl</keyword>
<dbReference type="SUPFAM" id="SSF52777">
    <property type="entry name" value="CoA-dependent acyltransferases"/>
    <property type="match status" value="1"/>
</dbReference>
<evidence type="ECO:0000313" key="12">
    <source>
        <dbReference type="EMBL" id="WWR11865.1"/>
    </source>
</evidence>
<evidence type="ECO:0000259" key="11">
    <source>
        <dbReference type="PROSITE" id="PS50968"/>
    </source>
</evidence>
<dbReference type="CDD" id="cd06849">
    <property type="entry name" value="lipoyl_domain"/>
    <property type="match status" value="1"/>
</dbReference>
<evidence type="ECO:0000256" key="9">
    <source>
        <dbReference type="ARBA" id="ARBA00052761"/>
    </source>
</evidence>
<name>A0ABZ2GXM2_9GAMM</name>
<evidence type="ECO:0000256" key="7">
    <source>
        <dbReference type="ARBA" id="ARBA00022823"/>
    </source>
</evidence>
<comment type="cofactor">
    <cofactor evidence="1">
        <name>(R)-lipoate</name>
        <dbReference type="ChEBI" id="CHEBI:83088"/>
    </cofactor>
</comment>
<proteinExistence type="inferred from homology"/>
<organism evidence="12 13">
    <name type="scientific">Candidatus Legionella polyplacis</name>
    <dbReference type="NCBI Taxonomy" id="2005262"/>
    <lineage>
        <taxon>Bacteria</taxon>
        <taxon>Pseudomonadati</taxon>
        <taxon>Pseudomonadota</taxon>
        <taxon>Gammaproteobacteria</taxon>
        <taxon>Legionellales</taxon>
        <taxon>Legionellaceae</taxon>
        <taxon>Legionella</taxon>
    </lineage>
</organism>
<dbReference type="EC" id="2.3.1.61" evidence="10"/>
<gene>
    <name evidence="12" type="primary">odhB</name>
    <name evidence="12" type="ORF">RQL38_01715</name>
</gene>
<reference evidence="12" key="1">
    <citation type="submission" date="2023-09" db="EMBL/GenBank/DDBJ databases">
        <title>Genomes of two closely related lineages of the louse Polyplax serrata with different host specificities.</title>
        <authorList>
            <person name="Martinu J."/>
            <person name="Tarabai H."/>
            <person name="Stefka J."/>
            <person name="Hypsa V."/>
        </authorList>
    </citation>
    <scope>NUCLEOTIDE SEQUENCE [LARGE SCALE GENOMIC DNA]</scope>
    <source>
        <strain evidence="12">HR10_N</strain>
    </source>
</reference>
<dbReference type="SUPFAM" id="SSF51230">
    <property type="entry name" value="Single hybrid motif"/>
    <property type="match status" value="1"/>
</dbReference>
<keyword evidence="13" id="KW-1185">Reference proteome</keyword>
<accession>A0ABZ2GXM2</accession>
<dbReference type="PANTHER" id="PTHR43416:SF5">
    <property type="entry name" value="DIHYDROLIPOYLLYSINE-RESIDUE SUCCINYLTRANSFERASE COMPONENT OF 2-OXOGLUTARATE DEHYDROGENASE COMPLEX, MITOCHONDRIAL"/>
    <property type="match status" value="1"/>
</dbReference>
<evidence type="ECO:0000256" key="2">
    <source>
        <dbReference type="ARBA" id="ARBA00004052"/>
    </source>
</evidence>
<comment type="function">
    <text evidence="2">E2 component of the 2-oxoglutarate dehydrogenase (OGDH) complex which catalyzes the second step in the conversion of 2-oxoglutarate to succinyl-CoA and CO(2).</text>
</comment>
<evidence type="ECO:0000256" key="3">
    <source>
        <dbReference type="ARBA" id="ARBA00005145"/>
    </source>
</evidence>
<evidence type="ECO:0000256" key="6">
    <source>
        <dbReference type="ARBA" id="ARBA00022679"/>
    </source>
</evidence>
<dbReference type="Gene3D" id="3.30.559.10">
    <property type="entry name" value="Chloramphenicol acetyltransferase-like domain"/>
    <property type="match status" value="1"/>
</dbReference>
<dbReference type="Pfam" id="PF00364">
    <property type="entry name" value="Biotin_lipoyl"/>
    <property type="match status" value="1"/>
</dbReference>
<dbReference type="Pfam" id="PF00198">
    <property type="entry name" value="2-oxoacid_dh"/>
    <property type="match status" value="1"/>
</dbReference>
<evidence type="ECO:0000256" key="4">
    <source>
        <dbReference type="ARBA" id="ARBA00007317"/>
    </source>
</evidence>
<evidence type="ECO:0000313" key="13">
    <source>
        <dbReference type="Proteomes" id="UP001360424"/>
    </source>
</evidence>
<dbReference type="InterPro" id="IPR001078">
    <property type="entry name" value="2-oxoacid_DH_actylTfrase"/>
</dbReference>
<dbReference type="Gene3D" id="2.40.50.100">
    <property type="match status" value="1"/>
</dbReference>
<keyword evidence="5" id="KW-0816">Tricarboxylic acid cycle</keyword>
<dbReference type="InterPro" id="IPR050537">
    <property type="entry name" value="2-oxoacid_dehydrogenase"/>
</dbReference>
<dbReference type="InterPro" id="IPR011053">
    <property type="entry name" value="Single_hybrid_motif"/>
</dbReference>
<dbReference type="PROSITE" id="PS00189">
    <property type="entry name" value="LIPOYL"/>
    <property type="match status" value="1"/>
</dbReference>
<dbReference type="NCBIfam" id="NF004309">
    <property type="entry name" value="PRK05704.1"/>
    <property type="match status" value="1"/>
</dbReference>
<evidence type="ECO:0000256" key="1">
    <source>
        <dbReference type="ARBA" id="ARBA00001938"/>
    </source>
</evidence>
<comment type="catalytic activity">
    <reaction evidence="9">
        <text>N(6)-[(R)-dihydrolipoyl]-L-lysyl-[protein] + succinyl-CoA = N(6)-[(R)-S(8)-succinyldihydrolipoyl]-L-lysyl-[protein] + CoA</text>
        <dbReference type="Rhea" id="RHEA:15213"/>
        <dbReference type="Rhea" id="RHEA-COMP:10475"/>
        <dbReference type="Rhea" id="RHEA-COMP:20092"/>
        <dbReference type="ChEBI" id="CHEBI:57287"/>
        <dbReference type="ChEBI" id="CHEBI:57292"/>
        <dbReference type="ChEBI" id="CHEBI:83100"/>
        <dbReference type="ChEBI" id="CHEBI:83120"/>
        <dbReference type="EC" id="2.3.1.61"/>
    </reaction>
</comment>
<keyword evidence="8 12" id="KW-0012">Acyltransferase</keyword>
<dbReference type="InterPro" id="IPR000089">
    <property type="entry name" value="Biotin_lipoyl"/>
</dbReference>
<dbReference type="InterPro" id="IPR023213">
    <property type="entry name" value="CAT-like_dom_sf"/>
</dbReference>
<evidence type="ECO:0000256" key="5">
    <source>
        <dbReference type="ARBA" id="ARBA00022532"/>
    </source>
</evidence>
<dbReference type="Proteomes" id="UP001360424">
    <property type="component" value="Chromosome"/>
</dbReference>
<dbReference type="GO" id="GO:0004149">
    <property type="term" value="F:dihydrolipoyllysine-residue succinyltransferase activity"/>
    <property type="evidence" value="ECO:0007669"/>
    <property type="project" value="UniProtKB-EC"/>
</dbReference>
<dbReference type="InterPro" id="IPR006255">
    <property type="entry name" value="SucB"/>
</dbReference>
<sequence>MLFEVKVPLLPESVLEATVIAFHKKIGDKVVCSENIVDLETDKIVLEVPSSVNGILKEIFFSIGDKVLSNDLLAYIEINDTNHKLSLDNTKKGLTEDINKDCDVIINKSLNRMNKNIMSPSRRRLMKIKGLYSNDVFHLDNQSSSKKNDVCSDRDIDRILKKDKKGYTNNDIGINSFLLNKNEEIRVPMNSIRSKISERLLYVKNNFAMLTTFNEINLNAIVNLRNKYKESFEKKYNVKLGLISLFIKAVVESLKKYPIINAFIDGNDIVYHNYYNIGVAISSKRGLVVPVLRNVDTMNIAGIENAIKDFVNKVIENKLTIEEMNGGTFTITNGGVFGSLLSTPIINPPQSGILGMHKIEDRPIVEYGKIVIRPMMYIAFSYDHRLIDGKDSIQFVLSIKKFLEDPACLLLEI</sequence>
<protein>
    <recommendedName>
        <fullName evidence="10">Dihydrolipoyllysine-residue succinyltransferase</fullName>
        <ecNumber evidence="10">2.3.1.61</ecNumber>
    </recommendedName>
</protein>
<comment type="pathway">
    <text evidence="3">Amino-acid degradation; L-lysine degradation via saccharopine pathway; glutaryl-CoA from L-lysine: step 6/6.</text>
</comment>